<comment type="caution">
    <text evidence="2">The sequence shown here is derived from an EMBL/GenBank/DDBJ whole genome shotgun (WGS) entry which is preliminary data.</text>
</comment>
<dbReference type="PANTHER" id="PTHR33375:SF1">
    <property type="entry name" value="CHROMOSOME-PARTITIONING PROTEIN PARB-RELATED"/>
    <property type="match status" value="1"/>
</dbReference>
<proteinExistence type="predicted"/>
<name>A0A2A4I5J7_9SPHN</name>
<keyword evidence="3" id="KW-1185">Reference proteome</keyword>
<reference evidence="2 3" key="1">
    <citation type="submission" date="2017-09" db="EMBL/GenBank/DDBJ databases">
        <title>Sphingomonas adhaesiva DSM 7418, whole genome shotgun sequence.</title>
        <authorList>
            <person name="Feng G."/>
            <person name="Zhu H."/>
        </authorList>
    </citation>
    <scope>NUCLEOTIDE SEQUENCE [LARGE SCALE GENOMIC DNA]</scope>
    <source>
        <strain evidence="2 3">DSM 7418</strain>
    </source>
</reference>
<dbReference type="Proteomes" id="UP000218323">
    <property type="component" value="Unassembled WGS sequence"/>
</dbReference>
<dbReference type="AlphaFoldDB" id="A0A2A4I5J7"/>
<protein>
    <recommendedName>
        <fullName evidence="1">ParB-like N-terminal domain-containing protein</fullName>
    </recommendedName>
</protein>
<dbReference type="InterPro" id="IPR050336">
    <property type="entry name" value="Chromosome_partition/occlusion"/>
</dbReference>
<evidence type="ECO:0000259" key="1">
    <source>
        <dbReference type="SMART" id="SM00470"/>
    </source>
</evidence>
<accession>A0A2A4I5J7</accession>
<evidence type="ECO:0000313" key="3">
    <source>
        <dbReference type="Proteomes" id="UP000218323"/>
    </source>
</evidence>
<feature type="domain" description="ParB-like N-terminal" evidence="1">
    <location>
        <begin position="18"/>
        <end position="110"/>
    </location>
</feature>
<gene>
    <name evidence="2" type="ORF">COA07_16335</name>
</gene>
<sequence>MTEQLPLAAATPKTTRVVMVDPATVRISPLNPRVDTPHAPAAIARLADEIRAVGQINDAHGEYAEDGAIEILAGSRRTAACLLAGLQVRVRIHPDLPRDEAIKIAYRDDREAQTPSLWDLADGWSRLLDQNIVPSDAALARLVGVDKSTMSRGLAFRNAPEAILAAFTDRREISLSQWVDLAPLIENEDTRSALLARASLITGMGYAAPRVASELKAAAAGKVRIETVEVRNRHDRIIATIQPGHRGDFTVKLKPMAEAHPSYRLEYARLVHEKLVETIKTFFEKDG</sequence>
<organism evidence="2 3">
    <name type="scientific">Sphingomonas adhaesiva</name>
    <dbReference type="NCBI Taxonomy" id="28212"/>
    <lineage>
        <taxon>Bacteria</taxon>
        <taxon>Pseudomonadati</taxon>
        <taxon>Pseudomonadota</taxon>
        <taxon>Alphaproteobacteria</taxon>
        <taxon>Sphingomonadales</taxon>
        <taxon>Sphingomonadaceae</taxon>
        <taxon>Sphingomonas</taxon>
    </lineage>
</organism>
<evidence type="ECO:0000313" key="2">
    <source>
        <dbReference type="EMBL" id="PCG13080.1"/>
    </source>
</evidence>
<dbReference type="SUPFAM" id="SSF109709">
    <property type="entry name" value="KorB DNA-binding domain-like"/>
    <property type="match status" value="1"/>
</dbReference>
<dbReference type="SUPFAM" id="SSF110849">
    <property type="entry name" value="ParB/Sulfiredoxin"/>
    <property type="match status" value="1"/>
</dbReference>
<dbReference type="GO" id="GO:0005694">
    <property type="term" value="C:chromosome"/>
    <property type="evidence" value="ECO:0007669"/>
    <property type="project" value="TreeGrafter"/>
</dbReference>
<dbReference type="Gene3D" id="3.90.1530.30">
    <property type="match status" value="1"/>
</dbReference>
<dbReference type="EMBL" id="NWVC01000013">
    <property type="protein sequence ID" value="PCG13080.1"/>
    <property type="molecule type" value="Genomic_DNA"/>
</dbReference>
<dbReference type="PANTHER" id="PTHR33375">
    <property type="entry name" value="CHROMOSOME-PARTITIONING PROTEIN PARB-RELATED"/>
    <property type="match status" value="1"/>
</dbReference>
<dbReference type="InterPro" id="IPR003115">
    <property type="entry name" value="ParB_N"/>
</dbReference>
<dbReference type="SMART" id="SM00470">
    <property type="entry name" value="ParB"/>
    <property type="match status" value="1"/>
</dbReference>
<dbReference type="RefSeq" id="WP_066710319.1">
    <property type="nucleotide sequence ID" value="NZ_NWVC01000013.1"/>
</dbReference>
<dbReference type="GO" id="GO:0007059">
    <property type="term" value="P:chromosome segregation"/>
    <property type="evidence" value="ECO:0007669"/>
    <property type="project" value="TreeGrafter"/>
</dbReference>
<dbReference type="Pfam" id="PF02195">
    <property type="entry name" value="ParB_N"/>
    <property type="match status" value="1"/>
</dbReference>
<dbReference type="InterPro" id="IPR036086">
    <property type="entry name" value="ParB/Sulfiredoxin_sf"/>
</dbReference>
<dbReference type="Gene3D" id="1.10.10.2830">
    <property type="match status" value="1"/>
</dbReference>